<evidence type="ECO:0000313" key="2">
    <source>
        <dbReference type="EMBL" id="KOC66293.1"/>
    </source>
</evidence>
<name>A0A0L7R619_9HYME</name>
<sequence length="52" mass="5908">MRRGGSRYVREDATSSVQLAGVMLGAGRRHRRRRGKCIESTPQPRDNLPSRK</sequence>
<evidence type="ECO:0000313" key="3">
    <source>
        <dbReference type="Proteomes" id="UP000053825"/>
    </source>
</evidence>
<feature type="region of interest" description="Disordered" evidence="1">
    <location>
        <begin position="26"/>
        <end position="52"/>
    </location>
</feature>
<reference evidence="2 3" key="1">
    <citation type="submission" date="2015-07" db="EMBL/GenBank/DDBJ databases">
        <title>The genome of Habropoda laboriosa.</title>
        <authorList>
            <person name="Pan H."/>
            <person name="Kapheim K."/>
        </authorList>
    </citation>
    <scope>NUCLEOTIDE SEQUENCE [LARGE SCALE GENOMIC DNA]</scope>
    <source>
        <strain evidence="2">0110345459</strain>
    </source>
</reference>
<proteinExistence type="predicted"/>
<protein>
    <submittedName>
        <fullName evidence="2">Uncharacterized protein</fullName>
    </submittedName>
</protein>
<evidence type="ECO:0000256" key="1">
    <source>
        <dbReference type="SAM" id="MobiDB-lite"/>
    </source>
</evidence>
<gene>
    <name evidence="2" type="ORF">WH47_07362</name>
</gene>
<accession>A0A0L7R619</accession>
<dbReference type="EMBL" id="KQ414648">
    <property type="protein sequence ID" value="KOC66293.1"/>
    <property type="molecule type" value="Genomic_DNA"/>
</dbReference>
<keyword evidence="3" id="KW-1185">Reference proteome</keyword>
<dbReference type="AlphaFoldDB" id="A0A0L7R619"/>
<dbReference type="Proteomes" id="UP000053825">
    <property type="component" value="Unassembled WGS sequence"/>
</dbReference>
<organism evidence="2 3">
    <name type="scientific">Habropoda laboriosa</name>
    <dbReference type="NCBI Taxonomy" id="597456"/>
    <lineage>
        <taxon>Eukaryota</taxon>
        <taxon>Metazoa</taxon>
        <taxon>Ecdysozoa</taxon>
        <taxon>Arthropoda</taxon>
        <taxon>Hexapoda</taxon>
        <taxon>Insecta</taxon>
        <taxon>Pterygota</taxon>
        <taxon>Neoptera</taxon>
        <taxon>Endopterygota</taxon>
        <taxon>Hymenoptera</taxon>
        <taxon>Apocrita</taxon>
        <taxon>Aculeata</taxon>
        <taxon>Apoidea</taxon>
        <taxon>Anthophila</taxon>
        <taxon>Apidae</taxon>
        <taxon>Habropoda</taxon>
    </lineage>
</organism>